<gene>
    <name evidence="1" type="ORF">PoB_007173000</name>
</gene>
<reference evidence="1 2" key="1">
    <citation type="journal article" date="2021" name="Elife">
        <title>Chloroplast acquisition without the gene transfer in kleptoplastic sea slugs, Plakobranchus ocellatus.</title>
        <authorList>
            <person name="Maeda T."/>
            <person name="Takahashi S."/>
            <person name="Yoshida T."/>
            <person name="Shimamura S."/>
            <person name="Takaki Y."/>
            <person name="Nagai Y."/>
            <person name="Toyoda A."/>
            <person name="Suzuki Y."/>
            <person name="Arimoto A."/>
            <person name="Ishii H."/>
            <person name="Satoh N."/>
            <person name="Nishiyama T."/>
            <person name="Hasebe M."/>
            <person name="Maruyama T."/>
            <person name="Minagawa J."/>
            <person name="Obokata J."/>
            <person name="Shigenobu S."/>
        </authorList>
    </citation>
    <scope>NUCLEOTIDE SEQUENCE [LARGE SCALE GENOMIC DNA]</scope>
</reference>
<dbReference type="AlphaFoldDB" id="A0AAV4DMG0"/>
<name>A0AAV4DMG0_9GAST</name>
<feature type="non-terminal residue" evidence="1">
    <location>
        <position position="1"/>
    </location>
</feature>
<organism evidence="1 2">
    <name type="scientific">Plakobranchus ocellatus</name>
    <dbReference type="NCBI Taxonomy" id="259542"/>
    <lineage>
        <taxon>Eukaryota</taxon>
        <taxon>Metazoa</taxon>
        <taxon>Spiralia</taxon>
        <taxon>Lophotrochozoa</taxon>
        <taxon>Mollusca</taxon>
        <taxon>Gastropoda</taxon>
        <taxon>Heterobranchia</taxon>
        <taxon>Euthyneura</taxon>
        <taxon>Panpulmonata</taxon>
        <taxon>Sacoglossa</taxon>
        <taxon>Placobranchoidea</taxon>
        <taxon>Plakobranchidae</taxon>
        <taxon>Plakobranchus</taxon>
    </lineage>
</organism>
<dbReference type="Proteomes" id="UP000735302">
    <property type="component" value="Unassembled WGS sequence"/>
</dbReference>
<sequence>TEDEIKAKFNELKDKLKAKYGKDDEDVTKRGMKKKYKISSMPKDELKAKLKALKEKFNITSDMVRLQHRAFLYKCS</sequence>
<proteinExistence type="predicted"/>
<keyword evidence="2" id="KW-1185">Reference proteome</keyword>
<accession>A0AAV4DMG0</accession>
<protein>
    <submittedName>
        <fullName evidence="1">Uncharacterized protein</fullName>
    </submittedName>
</protein>
<comment type="caution">
    <text evidence="1">The sequence shown here is derived from an EMBL/GenBank/DDBJ whole genome shotgun (WGS) entry which is preliminary data.</text>
</comment>
<dbReference type="EMBL" id="BLXT01008025">
    <property type="protein sequence ID" value="GFO45225.1"/>
    <property type="molecule type" value="Genomic_DNA"/>
</dbReference>
<evidence type="ECO:0000313" key="2">
    <source>
        <dbReference type="Proteomes" id="UP000735302"/>
    </source>
</evidence>
<evidence type="ECO:0000313" key="1">
    <source>
        <dbReference type="EMBL" id="GFO45225.1"/>
    </source>
</evidence>